<protein>
    <submittedName>
        <fullName evidence="3">C4-dicarboxylate ABC transporter substrate-binding protein</fullName>
    </submittedName>
</protein>
<proteinExistence type="predicted"/>
<accession>A0A317FF75</accession>
<organism evidence="3 4">
    <name type="scientific">Falsiroseomonas bella</name>
    <dbReference type="NCBI Taxonomy" id="2184016"/>
    <lineage>
        <taxon>Bacteria</taxon>
        <taxon>Pseudomonadati</taxon>
        <taxon>Pseudomonadota</taxon>
        <taxon>Alphaproteobacteria</taxon>
        <taxon>Acetobacterales</taxon>
        <taxon>Roseomonadaceae</taxon>
        <taxon>Falsiroseomonas</taxon>
    </lineage>
</organism>
<dbReference type="Pfam" id="PF03480">
    <property type="entry name" value="DctP"/>
    <property type="match status" value="1"/>
</dbReference>
<dbReference type="Proteomes" id="UP000245765">
    <property type="component" value="Unassembled WGS sequence"/>
</dbReference>
<keyword evidence="1" id="KW-0732">Signal</keyword>
<dbReference type="GO" id="GO:0055085">
    <property type="term" value="P:transmembrane transport"/>
    <property type="evidence" value="ECO:0007669"/>
    <property type="project" value="InterPro"/>
</dbReference>
<reference evidence="4" key="1">
    <citation type="submission" date="2018-05" db="EMBL/GenBank/DDBJ databases">
        <authorList>
            <person name="Du Z."/>
            <person name="Wang X."/>
        </authorList>
    </citation>
    <scope>NUCLEOTIDE SEQUENCE [LARGE SCALE GENOMIC DNA]</scope>
    <source>
        <strain evidence="4">CQN31</strain>
    </source>
</reference>
<dbReference type="EMBL" id="QGNA01000002">
    <property type="protein sequence ID" value="PWS37741.1"/>
    <property type="molecule type" value="Genomic_DNA"/>
</dbReference>
<dbReference type="Gene3D" id="3.40.190.170">
    <property type="entry name" value="Bacterial extracellular solute-binding protein, family 7"/>
    <property type="match status" value="1"/>
</dbReference>
<dbReference type="InterPro" id="IPR018389">
    <property type="entry name" value="DctP_fam"/>
</dbReference>
<evidence type="ECO:0000313" key="3">
    <source>
        <dbReference type="EMBL" id="PWS37741.1"/>
    </source>
</evidence>
<dbReference type="InterPro" id="IPR038404">
    <property type="entry name" value="TRAP_DctP_sf"/>
</dbReference>
<gene>
    <name evidence="3" type="ORF">DFH01_12275</name>
</gene>
<evidence type="ECO:0000256" key="1">
    <source>
        <dbReference type="ARBA" id="ARBA00022729"/>
    </source>
</evidence>
<dbReference type="PANTHER" id="PTHR33376:SF5">
    <property type="entry name" value="EXTRACYTOPLASMIC SOLUTE RECEPTOR PROTEIN"/>
    <property type="match status" value="1"/>
</dbReference>
<dbReference type="AlphaFoldDB" id="A0A317FF75"/>
<comment type="caution">
    <text evidence="3">The sequence shown here is derived from an EMBL/GenBank/DDBJ whole genome shotgun (WGS) entry which is preliminary data.</text>
</comment>
<dbReference type="PANTHER" id="PTHR33376">
    <property type="match status" value="1"/>
</dbReference>
<sequence>MSWHGGMAGGRARVVNAPPPPHDRAAHEPGREAMRRGILAALAATLIGLGNAAAQTVEWRFHNSYAPTRPESGHVRDLAADLRQRSQGRFVLNVFEGNAMNLRDADALRWMQTGTPEMGFIWPPFLGRDDAAMSSILVFGLVRNATELNRIMPALRESLSAGIRRWNIEPVGFIQLGLLDASFMCRTPVRSLDELRRVKLRVGSREQVETFRALGVAAQIVPQQELYTAMQTGVVDCALYAPRFAQSISLQEVAKHVISSGFAFPPTPYVVMANQARWRALSNENRELLTQAVAATEQSSARFDQDVAADEAARERLRGQGVTFYGTITEAEQQAIRTAAIATWETLMREAGGQGPAWKQRIEQALTAR</sequence>
<name>A0A317FF75_9PROT</name>
<dbReference type="NCBIfam" id="NF037995">
    <property type="entry name" value="TRAP_S1"/>
    <property type="match status" value="1"/>
</dbReference>
<feature type="region of interest" description="Disordered" evidence="2">
    <location>
        <begin position="1"/>
        <end position="28"/>
    </location>
</feature>
<evidence type="ECO:0000313" key="4">
    <source>
        <dbReference type="Proteomes" id="UP000245765"/>
    </source>
</evidence>
<keyword evidence="4" id="KW-1185">Reference proteome</keyword>
<evidence type="ECO:0000256" key="2">
    <source>
        <dbReference type="SAM" id="MobiDB-lite"/>
    </source>
</evidence>